<evidence type="ECO:0000313" key="1">
    <source>
        <dbReference type="EMBL" id="MBE9069527.1"/>
    </source>
</evidence>
<dbReference type="EMBL" id="JADEXP010000286">
    <property type="protein sequence ID" value="MBE9069527.1"/>
    <property type="molecule type" value="Genomic_DNA"/>
</dbReference>
<dbReference type="InterPro" id="IPR007263">
    <property type="entry name" value="DCC1-like"/>
</dbReference>
<dbReference type="RefSeq" id="WP_193995424.1">
    <property type="nucleotide sequence ID" value="NZ_JADEXP010000286.1"/>
</dbReference>
<dbReference type="PANTHER" id="PTHR34290">
    <property type="entry name" value="SI:CH73-390P7.2"/>
    <property type="match status" value="1"/>
</dbReference>
<dbReference type="Proteomes" id="UP000615026">
    <property type="component" value="Unassembled WGS sequence"/>
</dbReference>
<comment type="caution">
    <text evidence="1">The sequence shown here is derived from an EMBL/GenBank/DDBJ whole genome shotgun (WGS) entry which is preliminary data.</text>
</comment>
<proteinExistence type="predicted"/>
<dbReference type="InterPro" id="IPR044691">
    <property type="entry name" value="DCC1_Trx"/>
</dbReference>
<protein>
    <submittedName>
        <fullName evidence="1">DUF393 domain-containing protein</fullName>
    </submittedName>
</protein>
<name>A0A928ZXX0_LEPEC</name>
<evidence type="ECO:0000313" key="2">
    <source>
        <dbReference type="Proteomes" id="UP000615026"/>
    </source>
</evidence>
<keyword evidence="2" id="KW-1185">Reference proteome</keyword>
<organism evidence="1 2">
    <name type="scientific">Leptolyngbya cf. ectocarpi LEGE 11479</name>
    <dbReference type="NCBI Taxonomy" id="1828722"/>
    <lineage>
        <taxon>Bacteria</taxon>
        <taxon>Bacillati</taxon>
        <taxon>Cyanobacteriota</taxon>
        <taxon>Cyanophyceae</taxon>
        <taxon>Leptolyngbyales</taxon>
        <taxon>Leptolyngbyaceae</taxon>
        <taxon>Leptolyngbya group</taxon>
        <taxon>Leptolyngbya</taxon>
    </lineage>
</organism>
<accession>A0A928ZXX0</accession>
<sequence length="141" mass="15803">MADWKIKLLYDGDCPLCLREVSFLQTKDQGRGLVAFTDIAADDYDPAAHGGVSFEAAMERIHAVLPDGTVIQNVDVFRQVYGVLGIGWMYAPTQWPILGPIVDRLYDIWAARRLALTGRPDLATIIAQRNQRCRPEEACRL</sequence>
<dbReference type="GO" id="GO:0015035">
    <property type="term" value="F:protein-disulfide reductase activity"/>
    <property type="evidence" value="ECO:0007669"/>
    <property type="project" value="InterPro"/>
</dbReference>
<reference evidence="1" key="1">
    <citation type="submission" date="2020-10" db="EMBL/GenBank/DDBJ databases">
        <authorList>
            <person name="Castelo-Branco R."/>
            <person name="Eusebio N."/>
            <person name="Adriana R."/>
            <person name="Vieira A."/>
            <person name="Brugerolle De Fraissinette N."/>
            <person name="Rezende De Castro R."/>
            <person name="Schneider M.P."/>
            <person name="Vasconcelos V."/>
            <person name="Leao P.N."/>
        </authorList>
    </citation>
    <scope>NUCLEOTIDE SEQUENCE</scope>
    <source>
        <strain evidence="1">LEGE 11479</strain>
    </source>
</reference>
<gene>
    <name evidence="1" type="ORF">IQ260_23040</name>
</gene>
<dbReference type="Pfam" id="PF04134">
    <property type="entry name" value="DCC1-like"/>
    <property type="match status" value="1"/>
</dbReference>
<dbReference type="PANTHER" id="PTHR34290:SF2">
    <property type="entry name" value="OS04G0668800 PROTEIN"/>
    <property type="match status" value="1"/>
</dbReference>
<dbReference type="AlphaFoldDB" id="A0A928ZXX0"/>